<dbReference type="GO" id="GO:0044038">
    <property type="term" value="P:cell wall macromolecule biosynthetic process"/>
    <property type="evidence" value="ECO:0007669"/>
    <property type="project" value="TreeGrafter"/>
</dbReference>
<dbReference type="Proteomes" id="UP000285190">
    <property type="component" value="Unassembled WGS sequence"/>
</dbReference>
<feature type="transmembrane region" description="Helical" evidence="8">
    <location>
        <begin position="60"/>
        <end position="81"/>
    </location>
</feature>
<accession>A0A418X0H7</accession>
<dbReference type="AlphaFoldDB" id="A0A418X0H7"/>
<feature type="transmembrane region" description="Helical" evidence="8">
    <location>
        <begin position="348"/>
        <end position="366"/>
    </location>
</feature>
<dbReference type="GO" id="GO:0016780">
    <property type="term" value="F:phosphotransferase activity, for other substituted phosphate groups"/>
    <property type="evidence" value="ECO:0007669"/>
    <property type="project" value="InterPro"/>
</dbReference>
<evidence type="ECO:0000256" key="3">
    <source>
        <dbReference type="ARBA" id="ARBA00022679"/>
    </source>
</evidence>
<sequence>MAWCGSVIVMAFQDIVGIIAIAALASCVVSLLIVLTQAWHGSLSLDKDVAGVQKFHKKPVPRIGGVALVAGVVTAIVYGAFDESPRIQQVGTVALLKLLLASMPAFLAGLLEDMTKRVSVMARLLAAFASALLACWLLGAWLPRLDTWGFDQLLRFTPFAIAVTMIAVAGVSNSINIIDGFHGVAGSAAVIILAALGFLAWQADDMLVTRIALMGIGAAIGFLMVNYPTGRLFMGDGGAYFLGFWIAETAVLLVARNPSINAWQVLAVCAYPVIEVMYSIYRRKIIRKMSPGDPDRLHLHTLIYRRVVCQIIPRNDAYPWIRNSAVACVVASIVATMTLGAVHFGDGAIAAPLIVLGEVLLYMALYTRLVRGRWCLDPTVILGLRPAPAVREWR</sequence>
<dbReference type="PANTHER" id="PTHR22926:SF3">
    <property type="entry name" value="UNDECAPRENYL-PHOSPHATE ALPHA-N-ACETYLGLUCOSAMINYL 1-PHOSPHATE TRANSFERASE"/>
    <property type="match status" value="1"/>
</dbReference>
<keyword evidence="5 8" id="KW-1133">Transmembrane helix</keyword>
<dbReference type="GO" id="GO:0009103">
    <property type="term" value="P:lipopolysaccharide biosynthetic process"/>
    <property type="evidence" value="ECO:0007669"/>
    <property type="project" value="TreeGrafter"/>
</dbReference>
<feature type="binding site" evidence="7">
    <location>
        <position position="176"/>
    </location>
    <ligand>
        <name>Mg(2+)</name>
        <dbReference type="ChEBI" id="CHEBI:18420"/>
    </ligand>
</feature>
<feature type="transmembrane region" description="Helical" evidence="8">
    <location>
        <begin position="15"/>
        <end position="39"/>
    </location>
</feature>
<comment type="subcellular location">
    <subcellularLocation>
        <location evidence="1">Cell membrane</location>
        <topology evidence="1">Multi-pass membrane protein</topology>
    </subcellularLocation>
</comment>
<gene>
    <name evidence="9" type="ORF">D3870_07155</name>
</gene>
<feature type="transmembrane region" description="Helical" evidence="8">
    <location>
        <begin position="320"/>
        <end position="342"/>
    </location>
</feature>
<dbReference type="EMBL" id="QYUN01000002">
    <property type="protein sequence ID" value="RJG05825.1"/>
    <property type="molecule type" value="Genomic_DNA"/>
</dbReference>
<feature type="transmembrane region" description="Helical" evidence="8">
    <location>
        <begin position="153"/>
        <end position="171"/>
    </location>
</feature>
<dbReference type="InterPro" id="IPR000715">
    <property type="entry name" value="Glycosyl_transferase_4"/>
</dbReference>
<comment type="cofactor">
    <cofactor evidence="7">
        <name>Mg(2+)</name>
        <dbReference type="ChEBI" id="CHEBI:18420"/>
    </cofactor>
</comment>
<dbReference type="GO" id="GO:0046872">
    <property type="term" value="F:metal ion binding"/>
    <property type="evidence" value="ECO:0007669"/>
    <property type="project" value="UniProtKB-KW"/>
</dbReference>
<keyword evidence="3 9" id="KW-0808">Transferase</keyword>
<feature type="transmembrane region" description="Helical" evidence="8">
    <location>
        <begin position="120"/>
        <end position="141"/>
    </location>
</feature>
<organism evidence="9 10">
    <name type="scientific">Noviherbaspirillum cavernae</name>
    <dbReference type="NCBI Taxonomy" id="2320862"/>
    <lineage>
        <taxon>Bacteria</taxon>
        <taxon>Pseudomonadati</taxon>
        <taxon>Pseudomonadota</taxon>
        <taxon>Betaproteobacteria</taxon>
        <taxon>Burkholderiales</taxon>
        <taxon>Oxalobacteraceae</taxon>
        <taxon>Noviherbaspirillum</taxon>
    </lineage>
</organism>
<evidence type="ECO:0000256" key="1">
    <source>
        <dbReference type="ARBA" id="ARBA00004651"/>
    </source>
</evidence>
<evidence type="ECO:0000256" key="6">
    <source>
        <dbReference type="ARBA" id="ARBA00023136"/>
    </source>
</evidence>
<keyword evidence="4 8" id="KW-0812">Transmembrane</keyword>
<keyword evidence="10" id="KW-1185">Reference proteome</keyword>
<dbReference type="GO" id="GO:0005886">
    <property type="term" value="C:plasma membrane"/>
    <property type="evidence" value="ECO:0007669"/>
    <property type="project" value="UniProtKB-SubCell"/>
</dbReference>
<name>A0A418X0H7_9BURK</name>
<reference evidence="9 10" key="1">
    <citation type="submission" date="2018-09" db="EMBL/GenBank/DDBJ databases">
        <authorList>
            <person name="Zhu H."/>
        </authorList>
    </citation>
    <scope>NUCLEOTIDE SEQUENCE [LARGE SCALE GENOMIC DNA]</scope>
    <source>
        <strain evidence="9 10">K2R10-39</strain>
    </source>
</reference>
<keyword evidence="2" id="KW-1003">Cell membrane</keyword>
<proteinExistence type="predicted"/>
<evidence type="ECO:0000313" key="9">
    <source>
        <dbReference type="EMBL" id="RJG05825.1"/>
    </source>
</evidence>
<dbReference type="GO" id="GO:0071555">
    <property type="term" value="P:cell wall organization"/>
    <property type="evidence" value="ECO:0007669"/>
    <property type="project" value="TreeGrafter"/>
</dbReference>
<keyword evidence="7" id="KW-0479">Metal-binding</keyword>
<feature type="binding site" evidence="7">
    <location>
        <position position="236"/>
    </location>
    <ligand>
        <name>Mg(2+)</name>
        <dbReference type="ChEBI" id="CHEBI:18420"/>
    </ligand>
</feature>
<evidence type="ECO:0000256" key="4">
    <source>
        <dbReference type="ARBA" id="ARBA00022692"/>
    </source>
</evidence>
<evidence type="ECO:0000256" key="2">
    <source>
        <dbReference type="ARBA" id="ARBA00022475"/>
    </source>
</evidence>
<dbReference type="CDD" id="cd06912">
    <property type="entry name" value="GT_MraY_like"/>
    <property type="match status" value="1"/>
</dbReference>
<feature type="transmembrane region" description="Helical" evidence="8">
    <location>
        <begin position="207"/>
        <end position="225"/>
    </location>
</feature>
<evidence type="ECO:0000256" key="7">
    <source>
        <dbReference type="PIRSR" id="PIRSR600715-1"/>
    </source>
</evidence>
<keyword evidence="7" id="KW-0460">Magnesium</keyword>
<evidence type="ECO:0000256" key="8">
    <source>
        <dbReference type="SAM" id="Phobius"/>
    </source>
</evidence>
<dbReference type="Pfam" id="PF00953">
    <property type="entry name" value="Glycos_transf_4"/>
    <property type="match status" value="1"/>
</dbReference>
<comment type="caution">
    <text evidence="9">The sequence shown here is derived from an EMBL/GenBank/DDBJ whole genome shotgun (WGS) entry which is preliminary data.</text>
</comment>
<feature type="transmembrane region" description="Helical" evidence="8">
    <location>
        <begin position="237"/>
        <end position="255"/>
    </location>
</feature>
<protein>
    <submittedName>
        <fullName evidence="9">Glycosyl transferase</fullName>
    </submittedName>
</protein>
<feature type="transmembrane region" description="Helical" evidence="8">
    <location>
        <begin position="183"/>
        <end position="201"/>
    </location>
</feature>
<evidence type="ECO:0000313" key="10">
    <source>
        <dbReference type="Proteomes" id="UP000285190"/>
    </source>
</evidence>
<keyword evidence="6 8" id="KW-0472">Membrane</keyword>
<evidence type="ECO:0000256" key="5">
    <source>
        <dbReference type="ARBA" id="ARBA00022989"/>
    </source>
</evidence>
<dbReference type="PANTHER" id="PTHR22926">
    <property type="entry name" value="PHOSPHO-N-ACETYLMURAMOYL-PENTAPEPTIDE-TRANSFERASE"/>
    <property type="match status" value="1"/>
</dbReference>
<feature type="transmembrane region" description="Helical" evidence="8">
    <location>
        <begin position="261"/>
        <end position="281"/>
    </location>
</feature>
<feature type="transmembrane region" description="Helical" evidence="8">
    <location>
        <begin position="87"/>
        <end position="108"/>
    </location>
</feature>